<dbReference type="CDD" id="cd14798">
    <property type="entry name" value="RX-CC_like"/>
    <property type="match status" value="1"/>
</dbReference>
<dbReference type="PANTHER" id="PTHR23155">
    <property type="entry name" value="DISEASE RESISTANCE PROTEIN RP"/>
    <property type="match status" value="1"/>
</dbReference>
<dbReference type="FunFam" id="1.10.10.10:FF:000322">
    <property type="entry name" value="Probable disease resistance protein At1g63360"/>
    <property type="match status" value="1"/>
</dbReference>
<dbReference type="InterPro" id="IPR038005">
    <property type="entry name" value="RX-like_CC"/>
</dbReference>
<feature type="domain" description="Disease resistance protein winged helix" evidence="10">
    <location>
        <begin position="432"/>
        <end position="503"/>
    </location>
</feature>
<evidence type="ECO:0000256" key="4">
    <source>
        <dbReference type="ARBA" id="ARBA00022667"/>
    </source>
</evidence>
<dbReference type="Pfam" id="PF00931">
    <property type="entry name" value="NB-ARC"/>
    <property type="match status" value="1"/>
</dbReference>
<comment type="caution">
    <text evidence="12">The sequence shown here is derived from an EMBL/GenBank/DDBJ whole genome shotgun (WGS) entry which is preliminary data.</text>
</comment>
<evidence type="ECO:0000259" key="11">
    <source>
        <dbReference type="Pfam" id="PF23598"/>
    </source>
</evidence>
<dbReference type="FunFam" id="3.40.50.300:FF:001091">
    <property type="entry name" value="Probable disease resistance protein At1g61300"/>
    <property type="match status" value="1"/>
</dbReference>
<dbReference type="InterPro" id="IPR044974">
    <property type="entry name" value="Disease_R_plants"/>
</dbReference>
<dbReference type="InterPro" id="IPR032675">
    <property type="entry name" value="LRR_dom_sf"/>
</dbReference>
<evidence type="ECO:0000259" key="9">
    <source>
        <dbReference type="Pfam" id="PF18052"/>
    </source>
</evidence>
<reference evidence="12 13" key="1">
    <citation type="submission" date="2020-04" db="EMBL/GenBank/DDBJ databases">
        <title>Plant Genome Project.</title>
        <authorList>
            <person name="Zhang R.-G."/>
        </authorList>
    </citation>
    <scope>NUCLEOTIDE SEQUENCE [LARGE SCALE GENOMIC DNA]</scope>
    <source>
        <strain evidence="12">YNK0</strain>
        <tissue evidence="12">Leaf</tissue>
    </source>
</reference>
<protein>
    <submittedName>
        <fullName evidence="12">Uncharacterized protein</fullName>
    </submittedName>
</protein>
<evidence type="ECO:0000313" key="13">
    <source>
        <dbReference type="Proteomes" id="UP000655225"/>
    </source>
</evidence>
<evidence type="ECO:0000259" key="8">
    <source>
        <dbReference type="Pfam" id="PF00931"/>
    </source>
</evidence>
<gene>
    <name evidence="12" type="ORF">HHK36_014705</name>
</gene>
<proteinExistence type="predicted"/>
<dbReference type="Gene3D" id="3.40.50.300">
    <property type="entry name" value="P-loop containing nucleotide triphosphate hydrolases"/>
    <property type="match status" value="1"/>
</dbReference>
<dbReference type="Pfam" id="PF23598">
    <property type="entry name" value="LRR_14"/>
    <property type="match status" value="1"/>
</dbReference>
<evidence type="ECO:0000256" key="6">
    <source>
        <dbReference type="ARBA" id="ARBA00022741"/>
    </source>
</evidence>
<dbReference type="InterPro" id="IPR036388">
    <property type="entry name" value="WH-like_DNA-bd_sf"/>
</dbReference>
<keyword evidence="13" id="KW-1185">Reference proteome</keyword>
<dbReference type="EMBL" id="JABCRI010000010">
    <property type="protein sequence ID" value="KAF8398842.1"/>
    <property type="molecule type" value="Genomic_DNA"/>
</dbReference>
<evidence type="ECO:0000256" key="7">
    <source>
        <dbReference type="ARBA" id="ARBA00022821"/>
    </source>
</evidence>
<keyword evidence="7" id="KW-0611">Plant defense</keyword>
<evidence type="ECO:0000256" key="5">
    <source>
        <dbReference type="ARBA" id="ARBA00022737"/>
    </source>
</evidence>
<dbReference type="InterPro" id="IPR055414">
    <property type="entry name" value="LRR_R13L4/SHOC2-like"/>
</dbReference>
<dbReference type="Gene3D" id="1.20.5.4130">
    <property type="match status" value="1"/>
</dbReference>
<dbReference type="InterPro" id="IPR058922">
    <property type="entry name" value="WHD_DRP"/>
</dbReference>
<dbReference type="SUPFAM" id="SSF52540">
    <property type="entry name" value="P-loop containing nucleoside triphosphate hydrolases"/>
    <property type="match status" value="1"/>
</dbReference>
<sequence length="842" mass="97359">MAEGVITFFLENLTDLLTQEANLLLGVDEQVRSLRDELEWIRSFLRDADEKRKKYERVKVWVSQIRDLAYDAEDVIDAFVLKVEQQRKRNAGFMGFVRRYSRCTNIQLTTIYKVVKRIEEINRRVEKISANKSKYGIEHIQPGESSGSLSEGLLWKEKRAPLVEEVDVVGLKDHEKTLVRLLLDGTARRAVVSIVGMGGLGKTTLAKKVYNNSDVMEHFNCHAWVYVSQDYRMRELLHGIVKYVMVLSKEEKETVEKMNEEDLRMMLSNHLKEKRYLMVIDDLWTMEDWDSLKSAFPEGKNGSKVMLTTRNRDVALHALSNPHELRLLNNEESWELFLKKAFVQGNSVTASCPRDLEESGKQIVAKCGGLPLAIVVLGGLLSRKDKIPSVWSKVLESVNWHFINLKQCSDILALSYHDLPYYLKSCFLYCGLFPEHCEIRASKLIQLWIAEGFIQQRGEETMEDVAEDYLEELIHRSMIQVAKRRSDGGIKTCYSHDLLRDLAIKEAKRDRFFDIDGKVSPSRVRRLAIHRSIDEYISQNGSNRSLRSLLCFTNSLQKAQWRFLFGGLKLLKVMDLENVSISRLPKEIGELLHLRYLSLRLTYIASLPSSIGNLRNLQTLDLRYTGIAHIPKAIWKMHQLRHLYADSAQIDGRPRPDRLKNLRSLWLGGGDESTIPIPLFFPHNLHRHKLYLNGRTEKLPHPHEFPPNLTKLSLRYSELEQDRIATLEKLPNLRILKLLKESYVGSEMVCNVRGFPRLQFLELRYLDKLEDWKVAEGAMPSLKHLELDGCIGLKMLPDGLKHLTTIQELEVRYMPEEFKARLGEDGEDWYKINHIPTLTIVG</sequence>
<keyword evidence="4" id="KW-0381">Hypersensitive response</keyword>
<dbReference type="GO" id="GO:0009626">
    <property type="term" value="P:plant-type hypersensitive response"/>
    <property type="evidence" value="ECO:0007669"/>
    <property type="project" value="UniProtKB-KW"/>
</dbReference>
<dbReference type="Gene3D" id="3.80.10.10">
    <property type="entry name" value="Ribonuclease Inhibitor"/>
    <property type="match status" value="1"/>
</dbReference>
<dbReference type="InterPro" id="IPR027417">
    <property type="entry name" value="P-loop_NTPase"/>
</dbReference>
<dbReference type="OMA" id="FRWCRIN"/>
<dbReference type="Gene3D" id="1.10.10.10">
    <property type="entry name" value="Winged helix-like DNA-binding domain superfamily/Winged helix DNA-binding domain"/>
    <property type="match status" value="1"/>
</dbReference>
<evidence type="ECO:0000256" key="1">
    <source>
        <dbReference type="ARBA" id="ARBA00002074"/>
    </source>
</evidence>
<evidence type="ECO:0000259" key="10">
    <source>
        <dbReference type="Pfam" id="PF23559"/>
    </source>
</evidence>
<evidence type="ECO:0000313" key="12">
    <source>
        <dbReference type="EMBL" id="KAF8398842.1"/>
    </source>
</evidence>
<name>A0A834Z9L0_TETSI</name>
<dbReference type="InterPro" id="IPR041118">
    <property type="entry name" value="Rx_N"/>
</dbReference>
<feature type="domain" description="Disease resistance R13L4/SHOC-2-like LRR" evidence="11">
    <location>
        <begin position="546"/>
        <end position="665"/>
    </location>
</feature>
<keyword evidence="5" id="KW-0677">Repeat</keyword>
<keyword evidence="3" id="KW-0963">Cytoplasm</keyword>
<organism evidence="12 13">
    <name type="scientific">Tetracentron sinense</name>
    <name type="common">Spur-leaf</name>
    <dbReference type="NCBI Taxonomy" id="13715"/>
    <lineage>
        <taxon>Eukaryota</taxon>
        <taxon>Viridiplantae</taxon>
        <taxon>Streptophyta</taxon>
        <taxon>Embryophyta</taxon>
        <taxon>Tracheophyta</taxon>
        <taxon>Spermatophyta</taxon>
        <taxon>Magnoliopsida</taxon>
        <taxon>Trochodendrales</taxon>
        <taxon>Trochodendraceae</taxon>
        <taxon>Tetracentron</taxon>
    </lineage>
</organism>
<feature type="domain" description="Disease resistance N-terminal" evidence="9">
    <location>
        <begin position="5"/>
        <end position="89"/>
    </location>
</feature>
<keyword evidence="6" id="KW-0547">Nucleotide-binding</keyword>
<comment type="function">
    <text evidence="1">Confers resistance to late blight (Phytophthora infestans) races carrying the avirulence gene Avr1. Resistance proteins guard the plant against pathogens that contain an appropriate avirulence protein via an indirect interaction with this avirulence protein. That triggers a defense system including the hypersensitive response, which restricts the pathogen growth.</text>
</comment>
<dbReference type="GO" id="GO:0043531">
    <property type="term" value="F:ADP binding"/>
    <property type="evidence" value="ECO:0007669"/>
    <property type="project" value="InterPro"/>
</dbReference>
<dbReference type="InterPro" id="IPR042197">
    <property type="entry name" value="Apaf_helical"/>
</dbReference>
<dbReference type="Proteomes" id="UP000655225">
    <property type="component" value="Unassembled WGS sequence"/>
</dbReference>
<dbReference type="AlphaFoldDB" id="A0A834Z9L0"/>
<dbReference type="InterPro" id="IPR002182">
    <property type="entry name" value="NB-ARC"/>
</dbReference>
<evidence type="ECO:0000256" key="3">
    <source>
        <dbReference type="ARBA" id="ARBA00022490"/>
    </source>
</evidence>
<accession>A0A834Z9L0</accession>
<dbReference type="Pfam" id="PF18052">
    <property type="entry name" value="Rx_N"/>
    <property type="match status" value="1"/>
</dbReference>
<dbReference type="Gene3D" id="1.10.8.430">
    <property type="entry name" value="Helical domain of apoptotic protease-activating factors"/>
    <property type="match status" value="1"/>
</dbReference>
<dbReference type="PRINTS" id="PR00364">
    <property type="entry name" value="DISEASERSIST"/>
</dbReference>
<feature type="domain" description="NB-ARC" evidence="8">
    <location>
        <begin position="179"/>
        <end position="343"/>
    </location>
</feature>
<evidence type="ECO:0000256" key="2">
    <source>
        <dbReference type="ARBA" id="ARBA00004496"/>
    </source>
</evidence>
<comment type="subcellular location">
    <subcellularLocation>
        <location evidence="2">Cytoplasm</location>
    </subcellularLocation>
</comment>
<dbReference type="Pfam" id="PF23559">
    <property type="entry name" value="WHD_DRP"/>
    <property type="match status" value="1"/>
</dbReference>
<dbReference type="PANTHER" id="PTHR23155:SF1152">
    <property type="entry name" value="AAA+ ATPASE DOMAIN-CONTAINING PROTEIN"/>
    <property type="match status" value="1"/>
</dbReference>
<dbReference type="SUPFAM" id="SSF52058">
    <property type="entry name" value="L domain-like"/>
    <property type="match status" value="1"/>
</dbReference>
<dbReference type="OrthoDB" id="646178at2759"/>